<evidence type="ECO:0000259" key="1">
    <source>
        <dbReference type="Pfam" id="PF00549"/>
    </source>
</evidence>
<evidence type="ECO:0000313" key="2">
    <source>
        <dbReference type="EMBL" id="RGX25440.1"/>
    </source>
</evidence>
<dbReference type="PANTHER" id="PTHR11117:SF24">
    <property type="entry name" value="PROTEIN FDRA"/>
    <property type="match status" value="1"/>
</dbReference>
<dbReference type="SUPFAM" id="SSF52210">
    <property type="entry name" value="Succinyl-CoA synthetase domains"/>
    <property type="match status" value="2"/>
</dbReference>
<dbReference type="PANTHER" id="PTHR11117">
    <property type="entry name" value="SUCCINYL-COA LIGASE SUBUNIT ALPHA"/>
    <property type="match status" value="1"/>
</dbReference>
<dbReference type="GO" id="GO:0006099">
    <property type="term" value="P:tricarboxylic acid cycle"/>
    <property type="evidence" value="ECO:0007669"/>
    <property type="project" value="TreeGrafter"/>
</dbReference>
<evidence type="ECO:0000313" key="3">
    <source>
        <dbReference type="Proteomes" id="UP000283880"/>
    </source>
</evidence>
<reference evidence="2 3" key="1">
    <citation type="submission" date="2018-08" db="EMBL/GenBank/DDBJ databases">
        <title>A genome reference for cultivated species of the human gut microbiota.</title>
        <authorList>
            <person name="Zou Y."/>
            <person name="Xue W."/>
            <person name="Luo G."/>
        </authorList>
    </citation>
    <scope>NUCLEOTIDE SEQUENCE [LARGE SCALE GENOMIC DNA]</scope>
    <source>
        <strain evidence="2 3">AF04-15</strain>
    </source>
</reference>
<gene>
    <name evidence="2" type="ORF">DWV29_21305</name>
</gene>
<dbReference type="Gene3D" id="3.40.50.261">
    <property type="entry name" value="Succinyl-CoA synthetase domains"/>
    <property type="match status" value="2"/>
</dbReference>
<dbReference type="EMBL" id="QSBM01000019">
    <property type="protein sequence ID" value="RGX25440.1"/>
    <property type="molecule type" value="Genomic_DNA"/>
</dbReference>
<dbReference type="Gene3D" id="3.40.50.720">
    <property type="entry name" value="NAD(P)-binding Rossmann-like Domain"/>
    <property type="match status" value="1"/>
</dbReference>
<dbReference type="RefSeq" id="WP_007715631.1">
    <property type="nucleotide sequence ID" value="NZ_JAWYJI010000176.1"/>
</dbReference>
<dbReference type="OrthoDB" id="6193532at2"/>
<accession>A0A413F9X0</accession>
<dbReference type="InterPro" id="IPR005811">
    <property type="entry name" value="SUCC_ACL_C"/>
</dbReference>
<sequence>MGLKSKVFPNSYRDSVLLMKMAGMVRKIEGVENAEVIIATEANKGILEFNGLLTEEIRKATPNDLVVSVIAGDETVIEKAIAAVEDMIFNGLEDDKGGKVTYSAKSIAGALAMEPEADLAILSIPGPLVKKDAMKLLDSGVNLLIFSDNVPIEDELELKRKADEMGLMVMGPDCGTAIVRGASLAFANKVRQGKIGMVCASGTGLQEVAVLIHNLGQGISHALGTGSNDVKDAIGGISMKRGLKWLEQDGSTELIVVVSKPPQKATMENLKEEFKKCRKPVIVNFLGSSQPVKRDGNVYYTDTLEETALKALELAGETVDDSVAVPEDILEDIRRERELHRHKGGYMRALYTGGTLGTEAAIICRDILSGLTTNLTVPGVEKMADYNVSAKNCILDLGADEFTLGKPHPMIEPEMKNQRLLKEAADPETAVILLDFVLGYGVNADPAGNTLYEIDKAREIAESQGRHITIVASVTGTDEDPQNREEQIRVLKDHGVLVLPSNAQAVRAAVEIVKECR</sequence>
<organism evidence="2 3">
    <name type="scientific">Enterocloster asparagiformis</name>
    <dbReference type="NCBI Taxonomy" id="333367"/>
    <lineage>
        <taxon>Bacteria</taxon>
        <taxon>Bacillati</taxon>
        <taxon>Bacillota</taxon>
        <taxon>Clostridia</taxon>
        <taxon>Lachnospirales</taxon>
        <taxon>Lachnospiraceae</taxon>
        <taxon>Enterocloster</taxon>
    </lineage>
</organism>
<dbReference type="GO" id="GO:0009361">
    <property type="term" value="C:succinate-CoA ligase complex (ADP-forming)"/>
    <property type="evidence" value="ECO:0007669"/>
    <property type="project" value="TreeGrafter"/>
</dbReference>
<dbReference type="Pfam" id="PF00549">
    <property type="entry name" value="Ligase_CoA"/>
    <property type="match status" value="1"/>
</dbReference>
<dbReference type="GO" id="GO:0004775">
    <property type="term" value="F:succinate-CoA ligase (ADP-forming) activity"/>
    <property type="evidence" value="ECO:0007669"/>
    <property type="project" value="TreeGrafter"/>
</dbReference>
<dbReference type="NCBIfam" id="NF004760">
    <property type="entry name" value="PRK06091.1"/>
    <property type="match status" value="1"/>
</dbReference>
<dbReference type="AlphaFoldDB" id="A0A413F9X0"/>
<dbReference type="Proteomes" id="UP000283880">
    <property type="component" value="Unassembled WGS sequence"/>
</dbReference>
<dbReference type="InterPro" id="IPR016102">
    <property type="entry name" value="Succinyl-CoA_synth-like"/>
</dbReference>
<name>A0A413F9X0_9FIRM</name>
<dbReference type="GO" id="GO:0004776">
    <property type="term" value="F:succinate-CoA ligase (GDP-forming) activity"/>
    <property type="evidence" value="ECO:0007669"/>
    <property type="project" value="TreeGrafter"/>
</dbReference>
<proteinExistence type="predicted"/>
<feature type="domain" description="ATP-citrate synthase/succinyl-CoA ligase C-terminal" evidence="1">
    <location>
        <begin position="350"/>
        <end position="509"/>
    </location>
</feature>
<dbReference type="GO" id="GO:0005829">
    <property type="term" value="C:cytosol"/>
    <property type="evidence" value="ECO:0007669"/>
    <property type="project" value="TreeGrafter"/>
</dbReference>
<protein>
    <submittedName>
        <fullName evidence="2">Acyl-CoA synthetase FdrA</fullName>
    </submittedName>
</protein>
<comment type="caution">
    <text evidence="2">The sequence shown here is derived from an EMBL/GenBank/DDBJ whole genome shotgun (WGS) entry which is preliminary data.</text>
</comment>